<organism evidence="3 4">
    <name type="scientific">Oceanibacterium hippocampi</name>
    <dbReference type="NCBI Taxonomy" id="745714"/>
    <lineage>
        <taxon>Bacteria</taxon>
        <taxon>Pseudomonadati</taxon>
        <taxon>Pseudomonadota</taxon>
        <taxon>Alphaproteobacteria</taxon>
        <taxon>Sneathiellales</taxon>
        <taxon>Sneathiellaceae</taxon>
        <taxon>Oceanibacterium</taxon>
    </lineage>
</organism>
<comment type="similarity">
    <text evidence="1">Belongs to the virb1 family.</text>
</comment>
<dbReference type="Pfam" id="PF01464">
    <property type="entry name" value="SLT"/>
    <property type="match status" value="1"/>
</dbReference>
<evidence type="ECO:0000313" key="3">
    <source>
        <dbReference type="EMBL" id="SLN34955.1"/>
    </source>
</evidence>
<dbReference type="InterPro" id="IPR023346">
    <property type="entry name" value="Lysozyme-like_dom_sf"/>
</dbReference>
<evidence type="ECO:0000313" key="4">
    <source>
        <dbReference type="Proteomes" id="UP000193200"/>
    </source>
</evidence>
<protein>
    <submittedName>
        <fullName evidence="3">Transglycosylase SLT domain protein</fullName>
    </submittedName>
</protein>
<dbReference type="OrthoDB" id="5945995at2"/>
<sequence length="250" mass="27705">MAAIGPPANGTPLAFNIRMIVRIARLIRLFVLPLALSGAAAAASGLPAEAPPAPGVCAAMAENAEKTHRLPPQLLAAVALAESGRWDADRQARIAWPWTVYAEGRGRYYDSKAEAIAEVEALAAKGVRNIDVGCMQVNLKYHPDAFDDLETAFDPSANADYAARFLHELYKSRRSWGMAVAHYHSTTREHAVPYRKRVFALWQDERRRAAEERRQANLARMAERRAQYLARQAERAARMEERRAALADAS</sequence>
<feature type="domain" description="Transglycosylase SLT" evidence="2">
    <location>
        <begin position="61"/>
        <end position="188"/>
    </location>
</feature>
<evidence type="ECO:0000259" key="2">
    <source>
        <dbReference type="Pfam" id="PF01464"/>
    </source>
</evidence>
<dbReference type="SUPFAM" id="SSF53955">
    <property type="entry name" value="Lysozyme-like"/>
    <property type="match status" value="1"/>
</dbReference>
<gene>
    <name evidence="3" type="ORF">OCH7691_01376</name>
</gene>
<keyword evidence="4" id="KW-1185">Reference proteome</keyword>
<dbReference type="Gene3D" id="1.10.530.10">
    <property type="match status" value="1"/>
</dbReference>
<dbReference type="AlphaFoldDB" id="A0A1Y5SAA5"/>
<dbReference type="InParanoid" id="A0A1Y5SAA5"/>
<accession>A0A1Y5SAA5</accession>
<dbReference type="EMBL" id="FWFR01000001">
    <property type="protein sequence ID" value="SLN34955.1"/>
    <property type="molecule type" value="Genomic_DNA"/>
</dbReference>
<proteinExistence type="inferred from homology"/>
<evidence type="ECO:0000256" key="1">
    <source>
        <dbReference type="ARBA" id="ARBA00009387"/>
    </source>
</evidence>
<reference evidence="3 4" key="1">
    <citation type="submission" date="2017-03" db="EMBL/GenBank/DDBJ databases">
        <authorList>
            <person name="Afonso C.L."/>
            <person name="Miller P.J."/>
            <person name="Scott M.A."/>
            <person name="Spackman E."/>
            <person name="Goraichik I."/>
            <person name="Dimitrov K.M."/>
            <person name="Suarez D.L."/>
            <person name="Swayne D.E."/>
        </authorList>
    </citation>
    <scope>NUCLEOTIDE SEQUENCE [LARGE SCALE GENOMIC DNA]</scope>
    <source>
        <strain evidence="3 4">CECT 7691</strain>
    </source>
</reference>
<dbReference type="InterPro" id="IPR008258">
    <property type="entry name" value="Transglycosylase_SLT_dom_1"/>
</dbReference>
<dbReference type="Proteomes" id="UP000193200">
    <property type="component" value="Unassembled WGS sequence"/>
</dbReference>
<name>A0A1Y5SAA5_9PROT</name>